<protein>
    <submittedName>
        <fullName evidence="1">Uncharacterized protein</fullName>
    </submittedName>
</protein>
<proteinExistence type="predicted"/>
<sequence length="136" mass="15771">MDYVYRFAYVEPALHPRDESDSIVMDKLFDVPLDLGCQYFIEDFHINIHHGYWPDIFFFSFFFFFRQSLALLPKLECSGVILFNSSLCLPGFNDCPASASRVAEIIGTCHHTWLCFVFLVEMGFHHFGQTGLKLLT</sequence>
<dbReference type="AlphaFoldDB" id="A0A8I3W901"/>
<evidence type="ECO:0000313" key="2">
    <source>
        <dbReference type="Proteomes" id="UP000008225"/>
    </source>
</evidence>
<name>A0A8I3W901_CALJA</name>
<reference evidence="1" key="2">
    <citation type="submission" date="2025-08" db="UniProtKB">
        <authorList>
            <consortium name="Ensembl"/>
        </authorList>
    </citation>
    <scope>IDENTIFICATION</scope>
</reference>
<reference evidence="1" key="3">
    <citation type="submission" date="2025-09" db="UniProtKB">
        <authorList>
            <consortium name="Ensembl"/>
        </authorList>
    </citation>
    <scope>IDENTIFICATION</scope>
</reference>
<dbReference type="Ensembl" id="ENSCJAT00000129233.1">
    <property type="protein sequence ID" value="ENSCJAP00000083550.1"/>
    <property type="gene ID" value="ENSCJAG00000074409.1"/>
</dbReference>
<dbReference type="Proteomes" id="UP000008225">
    <property type="component" value="Chromosome 3"/>
</dbReference>
<evidence type="ECO:0000313" key="1">
    <source>
        <dbReference type="Ensembl" id="ENSCJAP00000083550.1"/>
    </source>
</evidence>
<dbReference type="PANTHER" id="PTHR12138:SF162">
    <property type="entry name" value="CHROMOSOME UNDETERMINED SCAFFOLD_275, WHOLE GENOME SHOTGUN SEQUENCE"/>
    <property type="match status" value="1"/>
</dbReference>
<keyword evidence="2" id="KW-1185">Reference proteome</keyword>
<dbReference type="PRINTS" id="PR02045">
    <property type="entry name" value="F138DOMAIN"/>
</dbReference>
<organism evidence="1 2">
    <name type="scientific">Callithrix jacchus</name>
    <name type="common">White-tufted-ear marmoset</name>
    <name type="synonym">Simia Jacchus</name>
    <dbReference type="NCBI Taxonomy" id="9483"/>
    <lineage>
        <taxon>Eukaryota</taxon>
        <taxon>Metazoa</taxon>
        <taxon>Chordata</taxon>
        <taxon>Craniata</taxon>
        <taxon>Vertebrata</taxon>
        <taxon>Euteleostomi</taxon>
        <taxon>Mammalia</taxon>
        <taxon>Eutheria</taxon>
        <taxon>Euarchontoglires</taxon>
        <taxon>Primates</taxon>
        <taxon>Haplorrhini</taxon>
        <taxon>Platyrrhini</taxon>
        <taxon>Cebidae</taxon>
        <taxon>Callitrichinae</taxon>
        <taxon>Callithrix</taxon>
        <taxon>Callithrix</taxon>
    </lineage>
</organism>
<reference evidence="1 2" key="1">
    <citation type="submission" date="2009-03" db="EMBL/GenBank/DDBJ databases">
        <authorList>
            <person name="Warren W."/>
            <person name="Ye L."/>
            <person name="Minx P."/>
            <person name="Worley K."/>
            <person name="Gibbs R."/>
            <person name="Wilson R.K."/>
        </authorList>
    </citation>
    <scope>NUCLEOTIDE SEQUENCE [LARGE SCALE GENOMIC DNA]</scope>
</reference>
<dbReference type="GeneTree" id="ENSGT01120000271815"/>
<accession>A0A8I3W901</accession>
<dbReference type="PANTHER" id="PTHR12138">
    <property type="entry name" value="PRIMATE-EXPANDED PROTEIN FAMILY"/>
    <property type="match status" value="1"/>
</dbReference>